<feature type="region of interest" description="Disordered" evidence="1">
    <location>
        <begin position="129"/>
        <end position="212"/>
    </location>
</feature>
<name>A0ABU8TZA9_9ACTN</name>
<protein>
    <submittedName>
        <fullName evidence="2">Uncharacterized protein</fullName>
    </submittedName>
</protein>
<organism evidence="2 3">
    <name type="scientific">Streptomyces caledonius</name>
    <dbReference type="NCBI Taxonomy" id="3134107"/>
    <lineage>
        <taxon>Bacteria</taxon>
        <taxon>Bacillati</taxon>
        <taxon>Actinomycetota</taxon>
        <taxon>Actinomycetes</taxon>
        <taxon>Kitasatosporales</taxon>
        <taxon>Streptomycetaceae</taxon>
        <taxon>Streptomyces</taxon>
    </lineage>
</organism>
<evidence type="ECO:0000313" key="2">
    <source>
        <dbReference type="EMBL" id="MEJ8640611.1"/>
    </source>
</evidence>
<proteinExistence type="predicted"/>
<gene>
    <name evidence="2" type="ORF">WKI68_02480</name>
</gene>
<feature type="compositionally biased region" description="Polar residues" evidence="1">
    <location>
        <begin position="134"/>
        <end position="147"/>
    </location>
</feature>
<reference evidence="2 3" key="1">
    <citation type="submission" date="2024-03" db="EMBL/GenBank/DDBJ databases">
        <title>Novel Streptomyces species of biotechnological and ecological value are a feature of Machair soil.</title>
        <authorList>
            <person name="Prole J.R."/>
            <person name="Goodfellow M."/>
            <person name="Allenby N."/>
            <person name="Ward A.C."/>
        </authorList>
    </citation>
    <scope>NUCLEOTIDE SEQUENCE [LARGE SCALE GENOMIC DNA]</scope>
    <source>
        <strain evidence="2 3">MS1.HAVA.3</strain>
    </source>
</reference>
<feature type="compositionally biased region" description="Polar residues" evidence="1">
    <location>
        <begin position="177"/>
        <end position="212"/>
    </location>
</feature>
<dbReference type="Proteomes" id="UP001382904">
    <property type="component" value="Unassembled WGS sequence"/>
</dbReference>
<feature type="compositionally biased region" description="Low complexity" evidence="1">
    <location>
        <begin position="148"/>
        <end position="166"/>
    </location>
</feature>
<sequence>MISTQQIAGENAALDLMPAHLTHNAEAIASATAGSAACPTTAAYARRQLCGLLHDAVLARPDFSLHRPAVLGPAGRAWLQHVAMHGPLADTVLACPRRRRSRPRHHLNDTQWIATYAISAVARLIDVYGPDETPNASPSSGTQTPSLTSPSRSAHRTAASRTARLRSVQRIPPRGCHSNTGPTASPCSSHQETGTTPPQSWRLHTQSSPGPA</sequence>
<keyword evidence="3" id="KW-1185">Reference proteome</keyword>
<evidence type="ECO:0000313" key="3">
    <source>
        <dbReference type="Proteomes" id="UP001382904"/>
    </source>
</evidence>
<comment type="caution">
    <text evidence="2">The sequence shown here is derived from an EMBL/GenBank/DDBJ whole genome shotgun (WGS) entry which is preliminary data.</text>
</comment>
<dbReference type="EMBL" id="JBBKAM010000002">
    <property type="protein sequence ID" value="MEJ8640611.1"/>
    <property type="molecule type" value="Genomic_DNA"/>
</dbReference>
<accession>A0ABU8TZA9</accession>
<evidence type="ECO:0000256" key="1">
    <source>
        <dbReference type="SAM" id="MobiDB-lite"/>
    </source>
</evidence>